<dbReference type="SMART" id="SM00320">
    <property type="entry name" value="WD40"/>
    <property type="match status" value="6"/>
</dbReference>
<accession>A0A167DGB2</accession>
<organism evidence="6 7">
    <name type="scientific">Sugiyamaella lignohabitans</name>
    <dbReference type="NCBI Taxonomy" id="796027"/>
    <lineage>
        <taxon>Eukaryota</taxon>
        <taxon>Fungi</taxon>
        <taxon>Dikarya</taxon>
        <taxon>Ascomycota</taxon>
        <taxon>Saccharomycotina</taxon>
        <taxon>Dipodascomycetes</taxon>
        <taxon>Dipodascales</taxon>
        <taxon>Trichomonascaceae</taxon>
        <taxon>Sugiyamaella</taxon>
    </lineage>
</organism>
<evidence type="ECO:0000256" key="3">
    <source>
        <dbReference type="PROSITE-ProRule" id="PRU00221"/>
    </source>
</evidence>
<gene>
    <name evidence="6" type="primary">MET30</name>
    <name evidence="6" type="ORF">AWJ20_1162</name>
</gene>
<dbReference type="InterPro" id="IPR015943">
    <property type="entry name" value="WD40/YVTN_repeat-like_dom_sf"/>
</dbReference>
<dbReference type="InterPro" id="IPR036047">
    <property type="entry name" value="F-box-like_dom_sf"/>
</dbReference>
<dbReference type="PROSITE" id="PS50082">
    <property type="entry name" value="WD_REPEATS_2"/>
    <property type="match status" value="5"/>
</dbReference>
<feature type="compositionally biased region" description="Gly residues" evidence="4">
    <location>
        <begin position="14"/>
        <end position="26"/>
    </location>
</feature>
<keyword evidence="1 3" id="KW-0853">WD repeat</keyword>
<dbReference type="PROSITE" id="PS50294">
    <property type="entry name" value="WD_REPEATS_REGION"/>
    <property type="match status" value="5"/>
</dbReference>
<feature type="repeat" description="WD" evidence="3">
    <location>
        <begin position="416"/>
        <end position="455"/>
    </location>
</feature>
<evidence type="ECO:0000256" key="2">
    <source>
        <dbReference type="ARBA" id="ARBA00022737"/>
    </source>
</evidence>
<dbReference type="Gene3D" id="1.20.1280.50">
    <property type="match status" value="1"/>
</dbReference>
<evidence type="ECO:0000259" key="5">
    <source>
        <dbReference type="PROSITE" id="PS50181"/>
    </source>
</evidence>
<dbReference type="InterPro" id="IPR020472">
    <property type="entry name" value="WD40_PAC1"/>
</dbReference>
<dbReference type="PROSITE" id="PS50181">
    <property type="entry name" value="FBOX"/>
    <property type="match status" value="1"/>
</dbReference>
<sequence>MPRTNGVERSHGTFGHGSGNGGGLGRGNLSPEEQSPRASQESVGIISWQNGTIPKIRIRIPSNTRQKLARVINKTLPAFIINGLNEVNISGLPNDHSSGLSSGFSNVFDNGQGHGHGRGNHNNNLESDRTFSTQSASHLHTGGFANTSSRSVNSDHVILEGLAVPSSSHHSLHHARSTLSFESVPSMMSRASQRSQRSQPVYDIQGSAVNVNPSGNANVSGNVNSSIHGFGVGTSGNNTGSGSGSGNGSMGAPITRYYSWTSTHSGIPSPIHNITIRSVSASCGGVPKLQSDRDSTKSTTFGETESGIAFLYEGQQSIASSQDDDRYDPVKHLPAEIVAQVFRNLDVESINTCRLLSRTWKHAVESDSVWRQKFYANGWEATSDVLEPGLYWEQLFRTRYILEQRWLKGAVSPKVLAGHADGVYCVHMDNEKIVTGSRDRMIKIWDLETGKLLQTLGGEGQNNIVRRTRRSLPLNEAQDRGAGDHPATIQHTGSILCLALDDSIMVSGSSDSSCIIWQLPKFKPLKQVYRHSDGVLDVCLSKDYIVSCSKDATISIWDRNDPNYTLKYRLHGHRGPVNAIDLRGDYLFSASGDGFIKMWSVSTGTWIRDFQAHSKGLACVQASDDCKTIVSGGTDNVIRLWDVETSQCVRTLTGHKGLVRSLYILGDKIISGSYDQSIHIWDINTGKLLTNLSGWHGSWIFSAKADCKRIVSTSFGTKPVILDFSYGLDKRYLKCIQK</sequence>
<dbReference type="InterPro" id="IPR001810">
    <property type="entry name" value="F-box_dom"/>
</dbReference>
<dbReference type="PANTHER" id="PTHR44156">
    <property type="entry name" value="SUPERNUMERARY LIMBS, ISOFORM B-RELATED"/>
    <property type="match status" value="1"/>
</dbReference>
<evidence type="ECO:0000256" key="1">
    <source>
        <dbReference type="ARBA" id="ARBA00022574"/>
    </source>
</evidence>
<feature type="region of interest" description="Disordered" evidence="4">
    <location>
        <begin position="108"/>
        <end position="150"/>
    </location>
</feature>
<evidence type="ECO:0000313" key="7">
    <source>
        <dbReference type="Proteomes" id="UP000189580"/>
    </source>
</evidence>
<dbReference type="GeneID" id="30032934"/>
<dbReference type="Pfam" id="PF12937">
    <property type="entry name" value="F-box-like"/>
    <property type="match status" value="1"/>
</dbReference>
<feature type="compositionally biased region" description="Basic and acidic residues" evidence="4">
    <location>
        <begin position="1"/>
        <end position="11"/>
    </location>
</feature>
<feature type="repeat" description="WD" evidence="3">
    <location>
        <begin position="652"/>
        <end position="691"/>
    </location>
</feature>
<dbReference type="CDD" id="cd00200">
    <property type="entry name" value="WD40"/>
    <property type="match status" value="1"/>
</dbReference>
<dbReference type="OrthoDB" id="19711at2759"/>
<proteinExistence type="predicted"/>
<feature type="repeat" description="WD" evidence="3">
    <location>
        <begin position="528"/>
        <end position="558"/>
    </location>
</feature>
<dbReference type="KEGG" id="slb:AWJ20_1162"/>
<feature type="domain" description="F-box" evidence="5">
    <location>
        <begin position="327"/>
        <end position="373"/>
    </location>
</feature>
<evidence type="ECO:0000313" key="6">
    <source>
        <dbReference type="EMBL" id="ANB12884.1"/>
    </source>
</evidence>
<dbReference type="InterPro" id="IPR001680">
    <property type="entry name" value="WD40_rpt"/>
</dbReference>
<dbReference type="InterPro" id="IPR053299">
    <property type="entry name" value="ASTRA_WD_repeat"/>
</dbReference>
<dbReference type="Gene3D" id="2.130.10.10">
    <property type="entry name" value="YVTN repeat-like/Quinoprotein amine dehydrogenase"/>
    <property type="match status" value="2"/>
</dbReference>
<feature type="repeat" description="WD" evidence="3">
    <location>
        <begin position="570"/>
        <end position="609"/>
    </location>
</feature>
<feature type="compositionally biased region" description="Polar residues" evidence="4">
    <location>
        <begin position="130"/>
        <end position="150"/>
    </location>
</feature>
<keyword evidence="7" id="KW-1185">Reference proteome</keyword>
<dbReference type="SUPFAM" id="SSF50978">
    <property type="entry name" value="WD40 repeat-like"/>
    <property type="match status" value="1"/>
</dbReference>
<dbReference type="RefSeq" id="XP_018735361.1">
    <property type="nucleotide sequence ID" value="XM_018878015.1"/>
</dbReference>
<dbReference type="AlphaFoldDB" id="A0A167DGB2"/>
<dbReference type="SUPFAM" id="SSF81383">
    <property type="entry name" value="F-box domain"/>
    <property type="match status" value="1"/>
</dbReference>
<dbReference type="InterPro" id="IPR036322">
    <property type="entry name" value="WD40_repeat_dom_sf"/>
</dbReference>
<feature type="repeat" description="WD" evidence="3">
    <location>
        <begin position="610"/>
        <end position="651"/>
    </location>
</feature>
<dbReference type="EMBL" id="CP014501">
    <property type="protein sequence ID" value="ANB12884.1"/>
    <property type="molecule type" value="Genomic_DNA"/>
</dbReference>
<evidence type="ECO:0000256" key="4">
    <source>
        <dbReference type="SAM" id="MobiDB-lite"/>
    </source>
</evidence>
<protein>
    <submittedName>
        <fullName evidence="6">Met30p</fullName>
    </submittedName>
</protein>
<feature type="region of interest" description="Disordered" evidence="4">
    <location>
        <begin position="1"/>
        <end position="46"/>
    </location>
</feature>
<dbReference type="Proteomes" id="UP000189580">
    <property type="component" value="Chromosome a"/>
</dbReference>
<dbReference type="InterPro" id="IPR019775">
    <property type="entry name" value="WD40_repeat_CS"/>
</dbReference>
<feature type="compositionally biased region" description="Polar residues" evidence="4">
    <location>
        <begin position="31"/>
        <end position="46"/>
    </location>
</feature>
<dbReference type="PRINTS" id="PR00320">
    <property type="entry name" value="GPROTEINBRPT"/>
</dbReference>
<name>A0A167DGB2_9ASCO</name>
<dbReference type="PROSITE" id="PS00678">
    <property type="entry name" value="WD_REPEATS_1"/>
    <property type="match status" value="3"/>
</dbReference>
<reference evidence="6 7" key="1">
    <citation type="submission" date="2016-02" db="EMBL/GenBank/DDBJ databases">
        <title>Complete genome sequence and transcriptome regulation of the pentose utilising yeast Sugiyamaella lignohabitans.</title>
        <authorList>
            <person name="Bellasio M."/>
            <person name="Peymann A."/>
            <person name="Valli M."/>
            <person name="Sipitzky M."/>
            <person name="Graf A."/>
            <person name="Sauer M."/>
            <person name="Marx H."/>
            <person name="Mattanovich D."/>
        </authorList>
    </citation>
    <scope>NUCLEOTIDE SEQUENCE [LARGE SCALE GENOMIC DNA]</scope>
    <source>
        <strain evidence="6 7">CBS 10342</strain>
    </source>
</reference>
<dbReference type="Pfam" id="PF00400">
    <property type="entry name" value="WD40"/>
    <property type="match status" value="6"/>
</dbReference>
<dbReference type="SMART" id="SM00256">
    <property type="entry name" value="FBOX"/>
    <property type="match status" value="1"/>
</dbReference>
<keyword evidence="2" id="KW-0677">Repeat</keyword>